<keyword evidence="13" id="KW-0407">Ion channel</keyword>
<dbReference type="Proteomes" id="UP000887565">
    <property type="component" value="Unplaced"/>
</dbReference>
<keyword evidence="5" id="KW-0770">Synapse</keyword>
<keyword evidence="18" id="KW-1185">Reference proteome</keyword>
<dbReference type="InterPro" id="IPR038050">
    <property type="entry name" value="Neuro_actylchol_rec"/>
</dbReference>
<evidence type="ECO:0000259" key="17">
    <source>
        <dbReference type="Pfam" id="PF02932"/>
    </source>
</evidence>
<keyword evidence="8" id="KW-1015">Disulfide bond</keyword>
<evidence type="ECO:0000256" key="1">
    <source>
        <dbReference type="ARBA" id="ARBA00022448"/>
    </source>
</evidence>
<dbReference type="InterPro" id="IPR006201">
    <property type="entry name" value="Neur_channel"/>
</dbReference>
<evidence type="ECO:0000256" key="10">
    <source>
        <dbReference type="ARBA" id="ARBA00023180"/>
    </source>
</evidence>
<evidence type="ECO:0000256" key="5">
    <source>
        <dbReference type="ARBA" id="ARBA00023018"/>
    </source>
</evidence>
<comment type="subcellular location">
    <subcellularLocation>
        <location evidence="14">Postsynaptic cell membrane</location>
        <topology evidence="14">Multi-pass membrane protein</topology>
    </subcellularLocation>
</comment>
<dbReference type="PRINTS" id="PR00254">
    <property type="entry name" value="NICOTINICR"/>
</dbReference>
<sequence>MAFLILLQYYFLLYNFLLLSFSFCDHHEKQLFTDLLNEQNYNPLARPVKNSNDSVLVYLGLILQQVLDVDEKNEQIHTSVVLHYIAVKLKMTSNNRLLQPSPVLFKGLHLKLSFSVAEQFDRTFPADIIVKHTGHVTWKTPAIMVSSCNMNVRWFPFDEQKCKLKFGSWTYGSLKINLKPDARELDVSECKPNGEWTILNDTAASVESKVYACCPDEPYPSITFVIHIRRRTLFYGFNLIIPSLLITMMTVLGFTLPTEAGEKLTLETTILMSVCFMLGLVADQTPATSEAIPLISTFFFSVNVVVSTSVLFTTFVINFHHRTCHTNEMTPLVRSIFLNWAPWLLMMKRPDHLFTYQTARLGENNIDSCRMSAQASTQYSTTSFNGSLKSIPKNCSYQSLSRAHKLKMQMYNISSSRFVHRLLIFCVSIC</sequence>
<feature type="domain" description="Neurotransmitter-gated ion-channel ligand-binding" evidence="16">
    <location>
        <begin position="116"/>
        <end position="232"/>
    </location>
</feature>
<dbReference type="GO" id="GO:0022848">
    <property type="term" value="F:acetylcholine-gated monoatomic cation-selective channel activity"/>
    <property type="evidence" value="ECO:0007669"/>
    <property type="project" value="InterPro"/>
</dbReference>
<feature type="transmembrane region" description="Helical" evidence="15">
    <location>
        <begin position="6"/>
        <end position="24"/>
    </location>
</feature>
<dbReference type="AlphaFoldDB" id="A0A915ING5"/>
<dbReference type="PROSITE" id="PS00236">
    <property type="entry name" value="NEUROTR_ION_CHANNEL"/>
    <property type="match status" value="1"/>
</dbReference>
<dbReference type="InterPro" id="IPR006029">
    <property type="entry name" value="Neurotrans-gated_channel_TM"/>
</dbReference>
<dbReference type="InterPro" id="IPR018000">
    <property type="entry name" value="Neurotransmitter_ion_chnl_CS"/>
</dbReference>
<evidence type="ECO:0000256" key="2">
    <source>
        <dbReference type="ARBA" id="ARBA00022475"/>
    </source>
</evidence>
<evidence type="ECO:0000256" key="12">
    <source>
        <dbReference type="ARBA" id="ARBA00023286"/>
    </source>
</evidence>
<dbReference type="FunFam" id="2.70.170.10:FF:000060">
    <property type="entry name" value="Nicotinic acetylcholine receptor subunit alpha4"/>
    <property type="match status" value="1"/>
</dbReference>
<dbReference type="CDD" id="cd19051">
    <property type="entry name" value="LGIC_TM_cation"/>
    <property type="match status" value="1"/>
</dbReference>
<dbReference type="GO" id="GO:0004888">
    <property type="term" value="F:transmembrane signaling receptor activity"/>
    <property type="evidence" value="ECO:0007669"/>
    <property type="project" value="InterPro"/>
</dbReference>
<organism evidence="18 19">
    <name type="scientific">Romanomermis culicivorax</name>
    <name type="common">Nematode worm</name>
    <dbReference type="NCBI Taxonomy" id="13658"/>
    <lineage>
        <taxon>Eukaryota</taxon>
        <taxon>Metazoa</taxon>
        <taxon>Ecdysozoa</taxon>
        <taxon>Nematoda</taxon>
        <taxon>Enoplea</taxon>
        <taxon>Dorylaimia</taxon>
        <taxon>Mermithida</taxon>
        <taxon>Mermithoidea</taxon>
        <taxon>Mermithidae</taxon>
        <taxon>Romanomermis</taxon>
    </lineage>
</organism>
<name>A0A915ING5_ROMCU</name>
<evidence type="ECO:0000256" key="8">
    <source>
        <dbReference type="ARBA" id="ARBA00023157"/>
    </source>
</evidence>
<evidence type="ECO:0000256" key="9">
    <source>
        <dbReference type="ARBA" id="ARBA00023170"/>
    </source>
</evidence>
<evidence type="ECO:0000313" key="18">
    <source>
        <dbReference type="Proteomes" id="UP000887565"/>
    </source>
</evidence>
<keyword evidence="1" id="KW-0813">Transport</keyword>
<keyword evidence="6" id="KW-0406">Ion transport</keyword>
<evidence type="ECO:0000256" key="4">
    <source>
        <dbReference type="ARBA" id="ARBA00022989"/>
    </source>
</evidence>
<keyword evidence="9" id="KW-0675">Receptor</keyword>
<keyword evidence="7 15" id="KW-0472">Membrane</keyword>
<evidence type="ECO:0000256" key="13">
    <source>
        <dbReference type="ARBA" id="ARBA00023303"/>
    </source>
</evidence>
<accession>A0A915ING5</accession>
<feature type="transmembrane region" description="Helical" evidence="15">
    <location>
        <begin position="294"/>
        <end position="317"/>
    </location>
</feature>
<reference evidence="19" key="1">
    <citation type="submission" date="2022-11" db="UniProtKB">
        <authorList>
            <consortium name="WormBaseParasite"/>
        </authorList>
    </citation>
    <scope>IDENTIFICATION</scope>
</reference>
<evidence type="ECO:0000256" key="6">
    <source>
        <dbReference type="ARBA" id="ARBA00023065"/>
    </source>
</evidence>
<dbReference type="Gene3D" id="1.20.58.390">
    <property type="entry name" value="Neurotransmitter-gated ion-channel transmembrane domain"/>
    <property type="match status" value="1"/>
</dbReference>
<keyword evidence="3 15" id="KW-0812">Transmembrane</keyword>
<dbReference type="InterPro" id="IPR006202">
    <property type="entry name" value="Neur_chan_lig-bd"/>
</dbReference>
<dbReference type="SUPFAM" id="SSF90112">
    <property type="entry name" value="Neurotransmitter-gated ion-channel transmembrane pore"/>
    <property type="match status" value="1"/>
</dbReference>
<evidence type="ECO:0000256" key="11">
    <source>
        <dbReference type="ARBA" id="ARBA00023257"/>
    </source>
</evidence>
<dbReference type="OMA" id="FFSCCMI"/>
<evidence type="ECO:0000259" key="16">
    <source>
        <dbReference type="Pfam" id="PF02931"/>
    </source>
</evidence>
<evidence type="ECO:0000256" key="15">
    <source>
        <dbReference type="SAM" id="Phobius"/>
    </source>
</evidence>
<evidence type="ECO:0000313" key="19">
    <source>
        <dbReference type="WBParaSite" id="nRc.2.0.1.t15738-RA"/>
    </source>
</evidence>
<feature type="domain" description="Neurotransmitter-gated ion-channel transmembrane" evidence="17">
    <location>
        <begin position="239"/>
        <end position="380"/>
    </location>
</feature>
<feature type="domain" description="Neurotransmitter-gated ion-channel ligand-binding" evidence="16">
    <location>
        <begin position="28"/>
        <end position="83"/>
    </location>
</feature>
<keyword evidence="2" id="KW-1003">Cell membrane</keyword>
<keyword evidence="11" id="KW-0628">Postsynaptic cell membrane</keyword>
<dbReference type="InterPro" id="IPR036734">
    <property type="entry name" value="Neur_chan_lig-bd_sf"/>
</dbReference>
<keyword evidence="4 15" id="KW-1133">Transmembrane helix</keyword>
<dbReference type="PANTHER" id="PTHR18945">
    <property type="entry name" value="NEUROTRANSMITTER GATED ION CHANNEL"/>
    <property type="match status" value="1"/>
</dbReference>
<keyword evidence="10" id="KW-0325">Glycoprotein</keyword>
<dbReference type="InterPro" id="IPR036719">
    <property type="entry name" value="Neuro-gated_channel_TM_sf"/>
</dbReference>
<keyword evidence="12" id="KW-1071">Ligand-gated ion channel</keyword>
<dbReference type="CDD" id="cd18997">
    <property type="entry name" value="LGIC_ECD_nAChR"/>
    <property type="match status" value="1"/>
</dbReference>
<dbReference type="Pfam" id="PF02932">
    <property type="entry name" value="Neur_chan_memb"/>
    <property type="match status" value="1"/>
</dbReference>
<evidence type="ECO:0000256" key="14">
    <source>
        <dbReference type="ARBA" id="ARBA00034104"/>
    </source>
</evidence>
<protein>
    <submittedName>
        <fullName evidence="19">Uncharacterized protein</fullName>
    </submittedName>
</protein>
<dbReference type="Pfam" id="PF02931">
    <property type="entry name" value="Neur_chan_LBD"/>
    <property type="match status" value="2"/>
</dbReference>
<dbReference type="GO" id="GO:0045211">
    <property type="term" value="C:postsynaptic membrane"/>
    <property type="evidence" value="ECO:0007669"/>
    <property type="project" value="UniProtKB-SubCell"/>
</dbReference>
<evidence type="ECO:0000256" key="3">
    <source>
        <dbReference type="ARBA" id="ARBA00022692"/>
    </source>
</evidence>
<evidence type="ECO:0000256" key="7">
    <source>
        <dbReference type="ARBA" id="ARBA00023136"/>
    </source>
</evidence>
<dbReference type="SUPFAM" id="SSF63712">
    <property type="entry name" value="Nicotinic receptor ligand binding domain-like"/>
    <property type="match status" value="1"/>
</dbReference>
<dbReference type="InterPro" id="IPR002394">
    <property type="entry name" value="Nicotinic_acetylcholine_rcpt"/>
</dbReference>
<dbReference type="WBParaSite" id="nRc.2.0.1.t15738-RA">
    <property type="protein sequence ID" value="nRc.2.0.1.t15738-RA"/>
    <property type="gene ID" value="nRc.2.0.1.g15738"/>
</dbReference>
<dbReference type="Gene3D" id="2.70.170.10">
    <property type="entry name" value="Neurotransmitter-gated ion-channel ligand-binding domain"/>
    <property type="match status" value="2"/>
</dbReference>
<feature type="transmembrane region" description="Helical" evidence="15">
    <location>
        <begin position="233"/>
        <end position="252"/>
    </location>
</feature>
<proteinExistence type="predicted"/>